<feature type="compositionally biased region" description="Polar residues" evidence="1">
    <location>
        <begin position="112"/>
        <end position="130"/>
    </location>
</feature>
<protein>
    <submittedName>
        <fullName evidence="2">Uncharacterized protein</fullName>
    </submittedName>
</protein>
<dbReference type="HOGENOM" id="CLU_1943266_0_0_1"/>
<gene>
    <name evidence="2" type="ORF">M422DRAFT_57060</name>
</gene>
<proteinExistence type="predicted"/>
<sequence length="130" mass="14319">MSWFGICNDVGGAAFPNQSNLLYTHATNSSRSLDDPSEFSAPAQTTISPHPVNRPQGSFVGQLERIVSQYTYGTDSHQRDQITHRDEQPALASGYYPDQNVIHSRPEDRSTLPLSNTHYAVPTDSTHSSS</sequence>
<reference evidence="2 3" key="1">
    <citation type="submission" date="2014-06" db="EMBL/GenBank/DDBJ databases">
        <title>Evolutionary Origins and Diversification of the Mycorrhizal Mutualists.</title>
        <authorList>
            <consortium name="DOE Joint Genome Institute"/>
            <consortium name="Mycorrhizal Genomics Consortium"/>
            <person name="Kohler A."/>
            <person name="Kuo A."/>
            <person name="Nagy L.G."/>
            <person name="Floudas D."/>
            <person name="Copeland A."/>
            <person name="Barry K.W."/>
            <person name="Cichocki N."/>
            <person name="Veneault-Fourrey C."/>
            <person name="LaButti K."/>
            <person name="Lindquist E.A."/>
            <person name="Lipzen A."/>
            <person name="Lundell T."/>
            <person name="Morin E."/>
            <person name="Murat C."/>
            <person name="Riley R."/>
            <person name="Ohm R."/>
            <person name="Sun H."/>
            <person name="Tunlid A."/>
            <person name="Henrissat B."/>
            <person name="Grigoriev I.V."/>
            <person name="Hibbett D.S."/>
            <person name="Martin F."/>
        </authorList>
    </citation>
    <scope>NUCLEOTIDE SEQUENCE [LARGE SCALE GENOMIC DNA]</scope>
    <source>
        <strain evidence="2 3">SS14</strain>
    </source>
</reference>
<feature type="region of interest" description="Disordered" evidence="1">
    <location>
        <begin position="28"/>
        <end position="57"/>
    </location>
</feature>
<dbReference type="AlphaFoldDB" id="A0A0C9UBB2"/>
<evidence type="ECO:0000256" key="1">
    <source>
        <dbReference type="SAM" id="MobiDB-lite"/>
    </source>
</evidence>
<keyword evidence="3" id="KW-1185">Reference proteome</keyword>
<dbReference type="EMBL" id="KN837928">
    <property type="protein sequence ID" value="KIJ22816.1"/>
    <property type="molecule type" value="Genomic_DNA"/>
</dbReference>
<dbReference type="Proteomes" id="UP000054279">
    <property type="component" value="Unassembled WGS sequence"/>
</dbReference>
<evidence type="ECO:0000313" key="2">
    <source>
        <dbReference type="EMBL" id="KIJ22816.1"/>
    </source>
</evidence>
<evidence type="ECO:0000313" key="3">
    <source>
        <dbReference type="Proteomes" id="UP000054279"/>
    </source>
</evidence>
<organism evidence="2 3">
    <name type="scientific">Sphaerobolus stellatus (strain SS14)</name>
    <dbReference type="NCBI Taxonomy" id="990650"/>
    <lineage>
        <taxon>Eukaryota</taxon>
        <taxon>Fungi</taxon>
        <taxon>Dikarya</taxon>
        <taxon>Basidiomycota</taxon>
        <taxon>Agaricomycotina</taxon>
        <taxon>Agaricomycetes</taxon>
        <taxon>Phallomycetidae</taxon>
        <taxon>Geastrales</taxon>
        <taxon>Sphaerobolaceae</taxon>
        <taxon>Sphaerobolus</taxon>
    </lineage>
</organism>
<feature type="region of interest" description="Disordered" evidence="1">
    <location>
        <begin position="94"/>
        <end position="130"/>
    </location>
</feature>
<accession>A0A0C9UBB2</accession>
<feature type="non-terminal residue" evidence="2">
    <location>
        <position position="130"/>
    </location>
</feature>
<name>A0A0C9UBB2_SPHS4</name>